<comment type="catalytic activity">
    <reaction evidence="9">
        <text>alpha-D-glucose 1-phosphate + UTP + H(+) = UDP-alpha-D-glucose + diphosphate</text>
        <dbReference type="Rhea" id="RHEA:19889"/>
        <dbReference type="ChEBI" id="CHEBI:15378"/>
        <dbReference type="ChEBI" id="CHEBI:33019"/>
        <dbReference type="ChEBI" id="CHEBI:46398"/>
        <dbReference type="ChEBI" id="CHEBI:58601"/>
        <dbReference type="ChEBI" id="CHEBI:58885"/>
        <dbReference type="EC" id="2.7.7.9"/>
    </reaction>
</comment>
<evidence type="ECO:0000313" key="12">
    <source>
        <dbReference type="Proteomes" id="UP000752013"/>
    </source>
</evidence>
<dbReference type="RefSeq" id="WP_167703113.1">
    <property type="nucleotide sequence ID" value="NZ_CP118168.1"/>
</dbReference>
<proteinExistence type="inferred from homology"/>
<evidence type="ECO:0000256" key="4">
    <source>
        <dbReference type="ARBA" id="ARBA00022679"/>
    </source>
</evidence>
<evidence type="ECO:0000256" key="6">
    <source>
        <dbReference type="ARBA" id="ARBA00031455"/>
    </source>
</evidence>
<dbReference type="EC" id="2.7.7.9" evidence="2"/>
<evidence type="ECO:0000256" key="3">
    <source>
        <dbReference type="ARBA" id="ARBA00019048"/>
    </source>
</evidence>
<dbReference type="InterPro" id="IPR029044">
    <property type="entry name" value="Nucleotide-diphossugar_trans"/>
</dbReference>
<dbReference type="Pfam" id="PF00483">
    <property type="entry name" value="NTP_transferase"/>
    <property type="match status" value="1"/>
</dbReference>
<keyword evidence="12" id="KW-1185">Reference proteome</keyword>
<protein>
    <recommendedName>
        <fullName evidence="3">UTP--glucose-1-phosphate uridylyltransferase</fullName>
        <ecNumber evidence="2">2.7.7.9</ecNumber>
    </recommendedName>
    <alternativeName>
        <fullName evidence="6">Alpha-D-glucosyl-1-phosphate uridylyltransferase</fullName>
    </alternativeName>
    <alternativeName>
        <fullName evidence="7">UDP-glucose pyrophosphorylase</fullName>
    </alternativeName>
    <alternativeName>
        <fullName evidence="8">Uridine diphosphoglucose pyrophosphorylase</fullName>
    </alternativeName>
</protein>
<evidence type="ECO:0000256" key="8">
    <source>
        <dbReference type="ARBA" id="ARBA00032341"/>
    </source>
</evidence>
<comment type="similarity">
    <text evidence="1">Belongs to the UDPGP type 2 family.</text>
</comment>
<evidence type="ECO:0000256" key="1">
    <source>
        <dbReference type="ARBA" id="ARBA00006890"/>
    </source>
</evidence>
<organism evidence="11 12">
    <name type="scientific">Entomospira nematocerorum</name>
    <dbReference type="NCBI Taxonomy" id="2719987"/>
    <lineage>
        <taxon>Bacteria</taxon>
        <taxon>Pseudomonadati</taxon>
        <taxon>Spirochaetota</taxon>
        <taxon>Spirochaetia</taxon>
        <taxon>Spirochaetales</taxon>
        <taxon>Spirochaetaceae</taxon>
        <taxon>Entomospira</taxon>
    </lineage>
</organism>
<dbReference type="PANTHER" id="PTHR43197:SF1">
    <property type="entry name" value="UTP--GLUCOSE-1-PHOSPHATE URIDYLYLTRANSFERASE"/>
    <property type="match status" value="1"/>
</dbReference>
<evidence type="ECO:0000256" key="5">
    <source>
        <dbReference type="ARBA" id="ARBA00022695"/>
    </source>
</evidence>
<dbReference type="GO" id="GO:0003983">
    <property type="term" value="F:UTP:glucose-1-phosphate uridylyltransferase activity"/>
    <property type="evidence" value="ECO:0007669"/>
    <property type="project" value="UniProtKB-EC"/>
</dbReference>
<dbReference type="PANTHER" id="PTHR43197">
    <property type="entry name" value="UTP--GLUCOSE-1-PHOSPHATE URIDYLYLTRANSFERASE"/>
    <property type="match status" value="1"/>
</dbReference>
<accession>A0A968GCD9</accession>
<dbReference type="SUPFAM" id="SSF53448">
    <property type="entry name" value="Nucleotide-diphospho-sugar transferases"/>
    <property type="match status" value="1"/>
</dbReference>
<dbReference type="InterPro" id="IPR005835">
    <property type="entry name" value="NTP_transferase_dom"/>
</dbReference>
<dbReference type="AlphaFoldDB" id="A0A968GCD9"/>
<evidence type="ECO:0000256" key="9">
    <source>
        <dbReference type="ARBA" id="ARBA00048128"/>
    </source>
</evidence>
<evidence type="ECO:0000256" key="2">
    <source>
        <dbReference type="ARBA" id="ARBA00012415"/>
    </source>
</evidence>
<dbReference type="GO" id="GO:0006011">
    <property type="term" value="P:UDP-alpha-D-glucose metabolic process"/>
    <property type="evidence" value="ECO:0007669"/>
    <property type="project" value="InterPro"/>
</dbReference>
<name>A0A968GCD9_9SPIO</name>
<evidence type="ECO:0000256" key="7">
    <source>
        <dbReference type="ARBA" id="ARBA00031959"/>
    </source>
</evidence>
<evidence type="ECO:0000313" key="11">
    <source>
        <dbReference type="EMBL" id="NIZ46659.1"/>
    </source>
</evidence>
<gene>
    <name evidence="11" type="ORF">HCT46_01785</name>
</gene>
<keyword evidence="4" id="KW-0808">Transferase</keyword>
<evidence type="ECO:0000259" key="10">
    <source>
        <dbReference type="Pfam" id="PF00483"/>
    </source>
</evidence>
<sequence length="284" mass="31717">MKGVILAAGYGTRFLPATKTLPKEMLPLIDKPTIAFIIDEFVQSGIKDIIVVTSRRKKVMDDYFDRETELETLFMQENAQEKLSKIIPADVNVAFVRQKDMNGSGHALLAAKPWIGDTPCVVAYPDDIHFGSTPLTKQLIQAYEKSGYCQLATMTCNEEELSRYGVIALNAEGKVTSIVEKPKPGEAPSNQASIGRFLYTPQFFTLLEEESLQFDTKTQGEFYHVHGLNRMMALGKVENVPFSGKRLDVGEPQGYLEATIAYAKGHAEYAPLLANLVKKYYDLY</sequence>
<reference evidence="11" key="1">
    <citation type="submission" date="2020-03" db="EMBL/GenBank/DDBJ databases">
        <title>Spirochaetal bacteria isolated from arthropods constitute a novel genus Entomospira genus novum within the order Spirochaetales.</title>
        <authorList>
            <person name="Grana-Miraglia L."/>
            <person name="Sikutova S."/>
            <person name="Fingerle V."/>
            <person name="Sing A."/>
            <person name="Castillo-Ramirez S."/>
            <person name="Margos G."/>
            <person name="Rudolf I."/>
        </authorList>
    </citation>
    <scope>NUCLEOTIDE SEQUENCE</scope>
    <source>
        <strain evidence="11">BR208</strain>
    </source>
</reference>
<dbReference type="InterPro" id="IPR005771">
    <property type="entry name" value="GalU_uridylyltTrfase_bac/arc"/>
</dbReference>
<dbReference type="Gene3D" id="3.90.550.10">
    <property type="entry name" value="Spore Coat Polysaccharide Biosynthesis Protein SpsA, Chain A"/>
    <property type="match status" value="1"/>
</dbReference>
<comment type="caution">
    <text evidence="11">The sequence shown here is derived from an EMBL/GenBank/DDBJ whole genome shotgun (WGS) entry which is preliminary data.</text>
</comment>
<feature type="domain" description="Nucleotidyl transferase" evidence="10">
    <location>
        <begin position="2"/>
        <end position="263"/>
    </location>
</feature>
<dbReference type="EMBL" id="JAATLK010000001">
    <property type="protein sequence ID" value="NIZ46659.1"/>
    <property type="molecule type" value="Genomic_DNA"/>
</dbReference>
<dbReference type="Proteomes" id="UP000752013">
    <property type="component" value="Unassembled WGS sequence"/>
</dbReference>
<keyword evidence="5 11" id="KW-0548">Nucleotidyltransferase</keyword>